<feature type="domain" description="PWWP" evidence="3">
    <location>
        <begin position="466"/>
        <end position="547"/>
    </location>
</feature>
<evidence type="ECO:0000259" key="3">
    <source>
        <dbReference type="Pfam" id="PF00855"/>
    </source>
</evidence>
<dbReference type="Pfam" id="PF00855">
    <property type="entry name" value="PWWP"/>
    <property type="match status" value="1"/>
</dbReference>
<organism evidence="4 5">
    <name type="scientific">Zingiber officinale</name>
    <name type="common">Ginger</name>
    <name type="synonym">Amomum zingiber</name>
    <dbReference type="NCBI Taxonomy" id="94328"/>
    <lineage>
        <taxon>Eukaryota</taxon>
        <taxon>Viridiplantae</taxon>
        <taxon>Streptophyta</taxon>
        <taxon>Embryophyta</taxon>
        <taxon>Tracheophyta</taxon>
        <taxon>Spermatophyta</taxon>
        <taxon>Magnoliopsida</taxon>
        <taxon>Liliopsida</taxon>
        <taxon>Zingiberales</taxon>
        <taxon>Zingiberaceae</taxon>
        <taxon>Zingiber</taxon>
    </lineage>
</organism>
<dbReference type="InterPro" id="IPR017956">
    <property type="entry name" value="AT_hook_DNA-bd_motif"/>
</dbReference>
<feature type="domain" description="RRM" evidence="2">
    <location>
        <begin position="971"/>
        <end position="1022"/>
    </location>
</feature>
<dbReference type="SUPFAM" id="SSF63748">
    <property type="entry name" value="Tudor/PWWP/MBT"/>
    <property type="match status" value="1"/>
</dbReference>
<protein>
    <recommendedName>
        <fullName evidence="6">RRM domain-containing protein</fullName>
    </recommendedName>
</protein>
<feature type="region of interest" description="Disordered" evidence="1">
    <location>
        <begin position="245"/>
        <end position="280"/>
    </location>
</feature>
<dbReference type="PRINTS" id="PR00929">
    <property type="entry name" value="ATHOOK"/>
</dbReference>
<dbReference type="PANTHER" id="PTHR42851:SF4">
    <property type="entry name" value="PWWP DOMAIN-CONTAINING PROTEIN"/>
    <property type="match status" value="1"/>
</dbReference>
<dbReference type="EMBL" id="JACMSC010000016">
    <property type="protein sequence ID" value="KAG6482266.1"/>
    <property type="molecule type" value="Genomic_DNA"/>
</dbReference>
<evidence type="ECO:0008006" key="6">
    <source>
        <dbReference type="Google" id="ProtNLM"/>
    </source>
</evidence>
<reference evidence="4 5" key="1">
    <citation type="submission" date="2020-08" db="EMBL/GenBank/DDBJ databases">
        <title>Plant Genome Project.</title>
        <authorList>
            <person name="Zhang R.-G."/>
        </authorList>
    </citation>
    <scope>NUCLEOTIDE SEQUENCE [LARGE SCALE GENOMIC DNA]</scope>
    <source>
        <tissue evidence="4">Rhizome</tissue>
    </source>
</reference>
<dbReference type="CDD" id="cd05162">
    <property type="entry name" value="PWWP"/>
    <property type="match status" value="1"/>
</dbReference>
<sequence length="1033" mass="114621">MVFSRPSLVTRPFGSFLFQSAFDASAAVFLSSIQQSGDIKQGKPGMQLGLILICLIIGIDWRARAKAAASITIPFRADERVAIRFGLDGRVMGVATRLGHPNLIGEQAKELEMEAPGIDTVIQGSIADGDMNGVVGYGQGRHYSPVLHDVKPTHEACAPGLQMNLIDGNGTVGKSSFMDFAQLVSKDDSVSHHACFNTSIESVTKGDQNLNVCRQELMPKRKRGRPRKLLVMQNPIDSEIAAGADRVTGNHSLTVSEHEPIASGKRGRPRKPTYKGDSLSSVATPHVNIEISSIAMGVDKENITAKRKRGRPKKLIDAEDVNSEVSASVATNAGDSSLMETEQTLTAKRKRGRPKKLIDAEDANSGISASAATNAGDSSLMETEQKLTAKRKRGRPPKLINIQNVVSSDVAPNVGIETSNMSSMSLEQELIVKKKWGTPRLSFVEDNERVVYQCSFQDGDSFASADLVWGEVRMHQQCPGQIFHSSTASEAALDLQKMDHHPVACFQDKTFAWCDESQLKHFQTHLSQMEKQNCTDGFETTMNTAIEDVSRHVVLGSTWQCFIDEASACLKKPRIENSGIQVGKCCYNIDKARIVSSFEPLNLLHYIQALACSPYARFDRLELGICKSQLKSFYHSKGYSELPVFVHGEGLVDNIEDSPSNKRNSSEESADPSTLISLAATSWMGKSTTMKSSFRREKLNIVQCRKRTEFMDKRDHYDARFDVSSHGNSEVAVLDSKLEKRNDKNLGDLIISYSRSNPARQPEVLIKSVTNEYSTPTEMLGQLYISASNPLEEYNFLPTIVTFFADFRSWVVSVLSAEEKNTDKLAVKWDMRKSINVSSENMSAFMQDSYWSDIIVSCEEELASGWKITNESQRMQQRERHGHEPSFSLPFTSIPYSRPHLQYGSSNQNDMHKMDVQKMNERVLEDGPRYGNNLQVSEDGKPTSNLMKAADEFIPTALILSFHEADDIPAETDLVRIFGQYGPLMEADTEVKRSDKHAKVVFKKRSDAEAALCSAGKYSFFGPTLVSYRLRAL</sequence>
<comment type="caution">
    <text evidence="4">The sequence shown here is derived from an EMBL/GenBank/DDBJ whole genome shotgun (WGS) entry which is preliminary data.</text>
</comment>
<dbReference type="Gene3D" id="2.30.30.140">
    <property type="match status" value="1"/>
</dbReference>
<evidence type="ECO:0000256" key="1">
    <source>
        <dbReference type="SAM" id="MobiDB-lite"/>
    </source>
</evidence>
<dbReference type="Proteomes" id="UP000734854">
    <property type="component" value="Unassembled WGS sequence"/>
</dbReference>
<accession>A0A8J5KEM8</accession>
<evidence type="ECO:0000313" key="4">
    <source>
        <dbReference type="EMBL" id="KAG6482266.1"/>
    </source>
</evidence>
<dbReference type="InterPro" id="IPR000313">
    <property type="entry name" value="PWWP_dom"/>
</dbReference>
<dbReference type="PANTHER" id="PTHR42851">
    <property type="entry name" value="ALDOLASE-RELATED"/>
    <property type="match status" value="1"/>
</dbReference>
<dbReference type="Pfam" id="PF00076">
    <property type="entry name" value="RRM_1"/>
    <property type="match status" value="1"/>
</dbReference>
<evidence type="ECO:0000259" key="2">
    <source>
        <dbReference type="Pfam" id="PF00076"/>
    </source>
</evidence>
<dbReference type="SMART" id="SM00384">
    <property type="entry name" value="AT_hook"/>
    <property type="match status" value="5"/>
</dbReference>
<proteinExistence type="predicted"/>
<dbReference type="SUPFAM" id="SSF54928">
    <property type="entry name" value="RNA-binding domain, RBD"/>
    <property type="match status" value="1"/>
</dbReference>
<gene>
    <name evidence="4" type="ORF">ZIOFF_058897</name>
</gene>
<dbReference type="InterPro" id="IPR035979">
    <property type="entry name" value="RBD_domain_sf"/>
</dbReference>
<dbReference type="InterPro" id="IPR000504">
    <property type="entry name" value="RRM_dom"/>
</dbReference>
<dbReference type="GO" id="GO:0003677">
    <property type="term" value="F:DNA binding"/>
    <property type="evidence" value="ECO:0007669"/>
    <property type="project" value="InterPro"/>
</dbReference>
<dbReference type="GO" id="GO:0003723">
    <property type="term" value="F:RNA binding"/>
    <property type="evidence" value="ECO:0007669"/>
    <property type="project" value="InterPro"/>
</dbReference>
<dbReference type="AlphaFoldDB" id="A0A8J5KEM8"/>
<feature type="compositionally biased region" description="Polar residues" evidence="1">
    <location>
        <begin position="365"/>
        <end position="380"/>
    </location>
</feature>
<keyword evidence="5" id="KW-1185">Reference proteome</keyword>
<name>A0A8J5KEM8_ZINOF</name>
<dbReference type="InterPro" id="IPR053063">
    <property type="entry name" value="PWWP_domain_containing_PDP"/>
</dbReference>
<feature type="region of interest" description="Disordered" evidence="1">
    <location>
        <begin position="346"/>
        <end position="380"/>
    </location>
</feature>
<evidence type="ECO:0000313" key="5">
    <source>
        <dbReference type="Proteomes" id="UP000734854"/>
    </source>
</evidence>